<feature type="transmembrane region" description="Helical" evidence="6">
    <location>
        <begin position="273"/>
        <end position="292"/>
    </location>
</feature>
<feature type="transmembrane region" description="Helical" evidence="6">
    <location>
        <begin position="243"/>
        <end position="261"/>
    </location>
</feature>
<reference evidence="9 10" key="1">
    <citation type="journal article" date="2017" name="Curr. Biol.">
        <title>Genome architecture and evolution of a unichromosomal asexual nematode.</title>
        <authorList>
            <person name="Fradin H."/>
            <person name="Zegar C."/>
            <person name="Gutwein M."/>
            <person name="Lucas J."/>
            <person name="Kovtun M."/>
            <person name="Corcoran D."/>
            <person name="Baugh L.R."/>
            <person name="Kiontke K."/>
            <person name="Gunsalus K."/>
            <person name="Fitch D.H."/>
            <person name="Piano F."/>
        </authorList>
    </citation>
    <scope>NUCLEOTIDE SEQUENCE [LARGE SCALE GENOMIC DNA]</scope>
    <source>
        <strain evidence="9">PF1309</strain>
    </source>
</reference>
<feature type="transmembrane region" description="Helical" evidence="6">
    <location>
        <begin position="202"/>
        <end position="223"/>
    </location>
</feature>
<evidence type="ECO:0000256" key="1">
    <source>
        <dbReference type="ARBA" id="ARBA00004141"/>
    </source>
</evidence>
<evidence type="ECO:0000259" key="8">
    <source>
        <dbReference type="Pfam" id="PF21892"/>
    </source>
</evidence>
<feature type="transmembrane region" description="Helical" evidence="6">
    <location>
        <begin position="342"/>
        <end position="368"/>
    </location>
</feature>
<dbReference type="InterPro" id="IPR019336">
    <property type="entry name" value="GPR180/TMEM145_TM"/>
</dbReference>
<dbReference type="GO" id="GO:0007186">
    <property type="term" value="P:G protein-coupled receptor signaling pathway"/>
    <property type="evidence" value="ECO:0007669"/>
    <property type="project" value="InterPro"/>
</dbReference>
<name>A0A2A2J7R4_9BILA</name>
<evidence type="ECO:0000313" key="10">
    <source>
        <dbReference type="Proteomes" id="UP000218231"/>
    </source>
</evidence>
<feature type="transmembrane region" description="Helical" evidence="6">
    <location>
        <begin position="170"/>
        <end position="190"/>
    </location>
</feature>
<sequence>MYLDRFCYQSESGVLEYHIEYPADRPREMLLLYYDTEDQWPRAYKELQTCEERVELLRNISENNQIIYLDPYSTSESNGDSKCKLYYQTDNEEWISCTGFRTFRAARSRWWFLALASCSDTDDALMSSSNASQYWGIYAEYKLTMTNGQPSDIFHYQFSDDEWPILPADIAFLVTNFILLAISYVVGFQLSSRRLYHSIYRIYVQSVAFETGGLILCVLHGLIYSTDGIGMSFLRQMGQLLRGIAQMMFVFMCLLLSRGLNVTRMKLGKADNCFIILMVIVFVTSYFGMLLWEIRGFDPATVYYPGESVPGYLLAVWRIVAWIFFLAASLHSAKIYPNKKAFFRNFAILLTPWFWAAPIILVLASYLLDNWVRAGVVNIVEGFVIFYGYAVFLWLARPTIGNKNFPFHIRTTQVDVGIDPNEIYVSGEKSLEN</sequence>
<dbReference type="PANTHER" id="PTHR23252">
    <property type="entry name" value="INTIMAL THICKNESS RECEPTOR-RELATED"/>
    <property type="match status" value="1"/>
</dbReference>
<dbReference type="OrthoDB" id="205745at2759"/>
<dbReference type="Proteomes" id="UP000218231">
    <property type="component" value="Unassembled WGS sequence"/>
</dbReference>
<comment type="caution">
    <text evidence="9">The sequence shown here is derived from an EMBL/GenBank/DDBJ whole genome shotgun (WGS) entry which is preliminary data.</text>
</comment>
<evidence type="ECO:0000313" key="9">
    <source>
        <dbReference type="EMBL" id="PAV57671.1"/>
    </source>
</evidence>
<feature type="domain" description="GPR180/TMEM145 transmembrane" evidence="7">
    <location>
        <begin position="172"/>
        <end position="392"/>
    </location>
</feature>
<dbReference type="PANTHER" id="PTHR23252:SF24">
    <property type="entry name" value="TRANSMEMBRANE PROTEIN 145"/>
    <property type="match status" value="1"/>
</dbReference>
<feature type="transmembrane region" description="Helical" evidence="6">
    <location>
        <begin position="374"/>
        <end position="396"/>
    </location>
</feature>
<evidence type="ECO:0000256" key="3">
    <source>
        <dbReference type="ARBA" id="ARBA00022989"/>
    </source>
</evidence>
<keyword evidence="2 6" id="KW-0812">Transmembrane</keyword>
<evidence type="ECO:0000256" key="5">
    <source>
        <dbReference type="ARBA" id="ARBA00023180"/>
    </source>
</evidence>
<keyword evidence="10" id="KW-1185">Reference proteome</keyword>
<dbReference type="AlphaFoldDB" id="A0A2A2J7R4"/>
<dbReference type="Pfam" id="PF21892">
    <property type="entry name" value="TMEM145_N"/>
    <property type="match status" value="1"/>
</dbReference>
<protein>
    <submittedName>
        <fullName evidence="9">Uncharacterized protein</fullName>
    </submittedName>
</protein>
<feature type="domain" description="GPR180-like N-terminal" evidence="8">
    <location>
        <begin position="1"/>
        <end position="122"/>
    </location>
</feature>
<keyword evidence="5" id="KW-0325">Glycoprotein</keyword>
<dbReference type="Pfam" id="PF10192">
    <property type="entry name" value="GPR180-TMEM145_TM"/>
    <property type="match status" value="1"/>
</dbReference>
<keyword evidence="4 6" id="KW-0472">Membrane</keyword>
<gene>
    <name evidence="9" type="ORF">WR25_23302</name>
</gene>
<dbReference type="InterPro" id="IPR047831">
    <property type="entry name" value="GPR180/TMEM145"/>
</dbReference>
<organism evidence="9 10">
    <name type="scientific">Diploscapter pachys</name>
    <dbReference type="NCBI Taxonomy" id="2018661"/>
    <lineage>
        <taxon>Eukaryota</taxon>
        <taxon>Metazoa</taxon>
        <taxon>Ecdysozoa</taxon>
        <taxon>Nematoda</taxon>
        <taxon>Chromadorea</taxon>
        <taxon>Rhabditida</taxon>
        <taxon>Rhabditina</taxon>
        <taxon>Rhabditomorpha</taxon>
        <taxon>Rhabditoidea</taxon>
        <taxon>Rhabditidae</taxon>
        <taxon>Diploscapter</taxon>
    </lineage>
</organism>
<dbReference type="InterPro" id="IPR053880">
    <property type="entry name" value="GPR180-like_N"/>
</dbReference>
<dbReference type="GO" id="GO:0016020">
    <property type="term" value="C:membrane"/>
    <property type="evidence" value="ECO:0007669"/>
    <property type="project" value="UniProtKB-SubCell"/>
</dbReference>
<feature type="transmembrane region" description="Helical" evidence="6">
    <location>
        <begin position="312"/>
        <end position="330"/>
    </location>
</feature>
<dbReference type="STRING" id="2018661.A0A2A2J7R4"/>
<accession>A0A2A2J7R4</accession>
<dbReference type="GO" id="GO:0019236">
    <property type="term" value="P:response to pheromone"/>
    <property type="evidence" value="ECO:0007669"/>
    <property type="project" value="InterPro"/>
</dbReference>
<evidence type="ECO:0000256" key="2">
    <source>
        <dbReference type="ARBA" id="ARBA00022692"/>
    </source>
</evidence>
<evidence type="ECO:0000256" key="6">
    <source>
        <dbReference type="SAM" id="Phobius"/>
    </source>
</evidence>
<evidence type="ECO:0000256" key="4">
    <source>
        <dbReference type="ARBA" id="ARBA00023136"/>
    </source>
</evidence>
<proteinExistence type="predicted"/>
<comment type="subcellular location">
    <subcellularLocation>
        <location evidence="1">Membrane</location>
        <topology evidence="1">Multi-pass membrane protein</topology>
    </subcellularLocation>
</comment>
<evidence type="ECO:0000259" key="7">
    <source>
        <dbReference type="Pfam" id="PF10192"/>
    </source>
</evidence>
<dbReference type="EMBL" id="LIAE01010630">
    <property type="protein sequence ID" value="PAV57671.1"/>
    <property type="molecule type" value="Genomic_DNA"/>
</dbReference>
<keyword evidence="3 6" id="KW-1133">Transmembrane helix</keyword>